<feature type="signal peptide" evidence="1">
    <location>
        <begin position="1"/>
        <end position="20"/>
    </location>
</feature>
<evidence type="ECO:0000313" key="3">
    <source>
        <dbReference type="Proteomes" id="UP000298652"/>
    </source>
</evidence>
<evidence type="ECO:0000313" key="2">
    <source>
        <dbReference type="EMBL" id="TKW31104.1"/>
    </source>
</evidence>
<keyword evidence="3" id="KW-1185">Reference proteome</keyword>
<sequence length="81" mass="8983">MRCRTGLLALVVFVAIQVHSNPGSIRPVAARDTCPLRQIRCAPSLSRSNAPLGPRTPARELSRMLQGYGVWQFSLIQKYGF</sequence>
<dbReference type="Proteomes" id="UP000298652">
    <property type="component" value="Chromosome 2"/>
</dbReference>
<feature type="chain" id="PRO_5020827772" description="Secreted protein" evidence="1">
    <location>
        <begin position="21"/>
        <end position="81"/>
    </location>
</feature>
<evidence type="ECO:0008006" key="4">
    <source>
        <dbReference type="Google" id="ProtNLM"/>
    </source>
</evidence>
<dbReference type="AlphaFoldDB" id="A0A4U6VQN9"/>
<name>A0A4U6VQN9_SETVI</name>
<keyword evidence="1" id="KW-0732">Signal</keyword>
<protein>
    <recommendedName>
        <fullName evidence="4">Secreted protein</fullName>
    </recommendedName>
</protein>
<organism evidence="2 3">
    <name type="scientific">Setaria viridis</name>
    <name type="common">Green bristlegrass</name>
    <name type="synonym">Setaria italica subsp. viridis</name>
    <dbReference type="NCBI Taxonomy" id="4556"/>
    <lineage>
        <taxon>Eukaryota</taxon>
        <taxon>Viridiplantae</taxon>
        <taxon>Streptophyta</taxon>
        <taxon>Embryophyta</taxon>
        <taxon>Tracheophyta</taxon>
        <taxon>Spermatophyta</taxon>
        <taxon>Magnoliopsida</taxon>
        <taxon>Liliopsida</taxon>
        <taxon>Poales</taxon>
        <taxon>Poaceae</taxon>
        <taxon>PACMAD clade</taxon>
        <taxon>Panicoideae</taxon>
        <taxon>Panicodae</taxon>
        <taxon>Paniceae</taxon>
        <taxon>Cenchrinae</taxon>
        <taxon>Setaria</taxon>
    </lineage>
</organism>
<proteinExistence type="predicted"/>
<dbReference type="Gramene" id="TKW31104">
    <property type="protein sequence ID" value="TKW31104"/>
    <property type="gene ID" value="SEVIR_2G083250v2"/>
</dbReference>
<evidence type="ECO:0000256" key="1">
    <source>
        <dbReference type="SAM" id="SignalP"/>
    </source>
</evidence>
<reference evidence="2" key="1">
    <citation type="submission" date="2019-03" db="EMBL/GenBank/DDBJ databases">
        <title>WGS assembly of Setaria viridis.</title>
        <authorList>
            <person name="Huang P."/>
            <person name="Jenkins J."/>
            <person name="Grimwood J."/>
            <person name="Barry K."/>
            <person name="Healey A."/>
            <person name="Mamidi S."/>
            <person name="Sreedasyam A."/>
            <person name="Shu S."/>
            <person name="Feldman M."/>
            <person name="Wu J."/>
            <person name="Yu Y."/>
            <person name="Chen C."/>
            <person name="Johnson J."/>
            <person name="Rokhsar D."/>
            <person name="Baxter I."/>
            <person name="Schmutz J."/>
            <person name="Brutnell T."/>
            <person name="Kellogg E."/>
        </authorList>
    </citation>
    <scope>NUCLEOTIDE SEQUENCE [LARGE SCALE GENOMIC DNA]</scope>
</reference>
<gene>
    <name evidence="2" type="ORF">SEVIR_2G083250v2</name>
</gene>
<accession>A0A4U6VQN9</accession>
<dbReference type="EMBL" id="CM016553">
    <property type="protein sequence ID" value="TKW31104.1"/>
    <property type="molecule type" value="Genomic_DNA"/>
</dbReference>